<evidence type="ECO:0000313" key="2">
    <source>
        <dbReference type="Proteomes" id="UP000257451"/>
    </source>
</evidence>
<dbReference type="Proteomes" id="UP000257451">
    <property type="component" value="Unassembled WGS sequence"/>
</dbReference>
<organism evidence="1 2">
    <name type="scientific">Mycobacterium marinum</name>
    <dbReference type="NCBI Taxonomy" id="1781"/>
    <lineage>
        <taxon>Bacteria</taxon>
        <taxon>Bacillati</taxon>
        <taxon>Actinomycetota</taxon>
        <taxon>Actinomycetes</taxon>
        <taxon>Mycobacteriales</taxon>
        <taxon>Mycobacteriaceae</taxon>
        <taxon>Mycobacterium</taxon>
        <taxon>Mycobacterium ulcerans group</taxon>
    </lineage>
</organism>
<sequence length="92" mass="10633">MVKLRPSDCFWIVVPIIAVVYNVFLAEEGDTLSEAWDRYLKRWPWLKHVIRVVSKHLANELDPRADPIGIGFVLIRMLFRRSGAVTVLVVDD</sequence>
<accession>A0A2Z5YIR5</accession>
<proteinExistence type="predicted"/>
<name>A0A2Z5YIR5_MYCMR</name>
<dbReference type="EMBL" id="PEDF01000080">
    <property type="protein sequence ID" value="RFZ41421.1"/>
    <property type="molecule type" value="Genomic_DNA"/>
</dbReference>
<comment type="caution">
    <text evidence="1">The sequence shown here is derived from an EMBL/GenBank/DDBJ whole genome shotgun (WGS) entry which is preliminary data.</text>
</comment>
<reference evidence="1 2" key="1">
    <citation type="journal article" date="2018" name="Sci. Rep.">
        <title>Extensive genomic diversity among Mycobacterium marinum strains revealed by whole genome sequencing.</title>
        <authorList>
            <person name="Das S."/>
            <person name="Pettersson B.M."/>
            <person name="Behra P.R."/>
            <person name="Mallick A."/>
            <person name="Cheramie M."/>
            <person name="Ramesh M."/>
            <person name="Shirreff L."/>
            <person name="DuCote T."/>
            <person name="Dasgupta S."/>
            <person name="Ennis D.G."/>
            <person name="Kirsebom L.A."/>
        </authorList>
    </citation>
    <scope>NUCLEOTIDE SEQUENCE [LARGE SCALE GENOMIC DNA]</scope>
    <source>
        <strain evidence="1 2">Davis1</strain>
    </source>
</reference>
<dbReference type="InterPro" id="IPR055850">
    <property type="entry name" value="DUF7427"/>
</dbReference>
<dbReference type="AlphaFoldDB" id="A0A2Z5YIR5"/>
<dbReference type="RefSeq" id="WP_049785248.1">
    <property type="nucleotide sequence ID" value="NZ_BQLC01000096.1"/>
</dbReference>
<evidence type="ECO:0000313" key="1">
    <source>
        <dbReference type="EMBL" id="RFZ41421.1"/>
    </source>
</evidence>
<protein>
    <submittedName>
        <fullName evidence="1">Uncharacterized protein</fullName>
    </submittedName>
</protein>
<gene>
    <name evidence="1" type="ORF">DAVIS_02690</name>
</gene>
<dbReference type="Pfam" id="PF24202">
    <property type="entry name" value="DUF7427"/>
    <property type="match status" value="1"/>
</dbReference>